<dbReference type="EMBL" id="CM055092">
    <property type="protein sequence ID" value="KAJ7570968.1"/>
    <property type="molecule type" value="Genomic_DNA"/>
</dbReference>
<comment type="caution">
    <text evidence="1">The sequence shown here is derived from an EMBL/GenBank/DDBJ whole genome shotgun (WGS) entry which is preliminary data.</text>
</comment>
<organism evidence="1 2">
    <name type="scientific">Diphasiastrum complanatum</name>
    <name type="common">Issler's clubmoss</name>
    <name type="synonym">Lycopodium complanatum</name>
    <dbReference type="NCBI Taxonomy" id="34168"/>
    <lineage>
        <taxon>Eukaryota</taxon>
        <taxon>Viridiplantae</taxon>
        <taxon>Streptophyta</taxon>
        <taxon>Embryophyta</taxon>
        <taxon>Tracheophyta</taxon>
        <taxon>Lycopodiopsida</taxon>
        <taxon>Lycopodiales</taxon>
        <taxon>Lycopodiaceae</taxon>
        <taxon>Lycopodioideae</taxon>
        <taxon>Diphasiastrum</taxon>
    </lineage>
</organism>
<accession>A0ACC2EX03</accession>
<gene>
    <name evidence="1" type="ORF">O6H91_01G142700</name>
</gene>
<keyword evidence="2" id="KW-1185">Reference proteome</keyword>
<evidence type="ECO:0000313" key="1">
    <source>
        <dbReference type="EMBL" id="KAJ7570968.1"/>
    </source>
</evidence>
<proteinExistence type="predicted"/>
<dbReference type="Proteomes" id="UP001162992">
    <property type="component" value="Chromosome 1"/>
</dbReference>
<reference evidence="2" key="1">
    <citation type="journal article" date="2024" name="Proc. Natl. Acad. Sci. U.S.A.">
        <title>Extraordinary preservation of gene collinearity over three hundred million years revealed in homosporous lycophytes.</title>
        <authorList>
            <person name="Li C."/>
            <person name="Wickell D."/>
            <person name="Kuo L.Y."/>
            <person name="Chen X."/>
            <person name="Nie B."/>
            <person name="Liao X."/>
            <person name="Peng D."/>
            <person name="Ji J."/>
            <person name="Jenkins J."/>
            <person name="Williams M."/>
            <person name="Shu S."/>
            <person name="Plott C."/>
            <person name="Barry K."/>
            <person name="Rajasekar S."/>
            <person name="Grimwood J."/>
            <person name="Han X."/>
            <person name="Sun S."/>
            <person name="Hou Z."/>
            <person name="He W."/>
            <person name="Dai G."/>
            <person name="Sun C."/>
            <person name="Schmutz J."/>
            <person name="Leebens-Mack J.H."/>
            <person name="Li F.W."/>
            <person name="Wang L."/>
        </authorList>
    </citation>
    <scope>NUCLEOTIDE SEQUENCE [LARGE SCALE GENOMIC DNA]</scope>
    <source>
        <strain evidence="2">cv. PW_Plant_1</strain>
    </source>
</reference>
<protein>
    <submittedName>
        <fullName evidence="1">Uncharacterized protein</fullName>
    </submittedName>
</protein>
<evidence type="ECO:0000313" key="2">
    <source>
        <dbReference type="Proteomes" id="UP001162992"/>
    </source>
</evidence>
<sequence length="200" mass="22528">MMGLTSSNATIICLFLLCGLLEECLKASALKTQPVTFYSNHQKTADFCISKICCRRKASSRLLHFQNFDKILRKMETINSHATVSGTYRPLRNALCYAYTSLLVHTWQEQNNKLDIPAGISNVFFSGRPDSKNVFPPSSCTHAASMLAFMFVTLMPGFMICCLNCPKKGQYACIQTNSRTDLRKVFHSWIFKNLKTALTS</sequence>
<name>A0ACC2EX03_DIPCM</name>